<sequence>MSSLAPLALRRSRNLVNIGLANIPKCRHVKYFHVRQVTAANHVIIVPRRAYFVSDPSIGASATVMVQAADKRLAFIDETVETTANDGEEAQNSTPDTPNGPGIESEADERSTLSKSRSFPEQSDGIISLVDRYTSSPEMAHQIWQNSSVPDFGSEGIHGVGPIFDFVDREMNFARRVPEAAGSRPMLMRIISIVATRHQERLRGHQLPLVDTDDRPCNHSTRTIPCGDQKDGEVYAKCEEPGIQFDRNLRYIRDAATISSIERAAPSSVLGGDLARSLSSHLERTVHWSMSRQVQHLLEFCFGSREVDAYAYQKYESLAGYLTTWASTIPESFEPLLTRLPEGGEVFPEIVFLSHCAMAAWHCYHLTRMLLIARMGSGYMAAMQSMDNEIKSDVRVLYAIAETHGNADRSYLPVSPVPKANLAASPRPPAAANLAAVLRRRALPNKDSIGPCPPRNLDVEKEVTITDISLSAESD</sequence>
<name>A0A553HTM5_9PEZI</name>
<dbReference type="EMBL" id="VFLP01000046">
    <property type="protein sequence ID" value="TRX91303.1"/>
    <property type="molecule type" value="Genomic_DNA"/>
</dbReference>
<gene>
    <name evidence="2" type="ORF">FHL15_007725</name>
</gene>
<dbReference type="Proteomes" id="UP000319160">
    <property type="component" value="Unassembled WGS sequence"/>
</dbReference>
<accession>A0A553HTM5</accession>
<feature type="region of interest" description="Disordered" evidence="1">
    <location>
        <begin position="82"/>
        <end position="122"/>
    </location>
</feature>
<comment type="caution">
    <text evidence="2">The sequence shown here is derived from an EMBL/GenBank/DDBJ whole genome shotgun (WGS) entry which is preliminary data.</text>
</comment>
<evidence type="ECO:0000313" key="3">
    <source>
        <dbReference type="Proteomes" id="UP000319160"/>
    </source>
</evidence>
<evidence type="ECO:0000256" key="1">
    <source>
        <dbReference type="SAM" id="MobiDB-lite"/>
    </source>
</evidence>
<dbReference type="STRING" id="2512241.A0A553HTM5"/>
<organism evidence="2 3">
    <name type="scientific">Xylaria flabelliformis</name>
    <dbReference type="NCBI Taxonomy" id="2512241"/>
    <lineage>
        <taxon>Eukaryota</taxon>
        <taxon>Fungi</taxon>
        <taxon>Dikarya</taxon>
        <taxon>Ascomycota</taxon>
        <taxon>Pezizomycotina</taxon>
        <taxon>Sordariomycetes</taxon>
        <taxon>Xylariomycetidae</taxon>
        <taxon>Xylariales</taxon>
        <taxon>Xylariaceae</taxon>
        <taxon>Xylaria</taxon>
    </lineage>
</organism>
<dbReference type="AlphaFoldDB" id="A0A553HTM5"/>
<feature type="compositionally biased region" description="Polar residues" evidence="1">
    <location>
        <begin position="82"/>
        <end position="97"/>
    </location>
</feature>
<evidence type="ECO:0000313" key="2">
    <source>
        <dbReference type="EMBL" id="TRX91303.1"/>
    </source>
</evidence>
<keyword evidence="3" id="KW-1185">Reference proteome</keyword>
<proteinExistence type="predicted"/>
<reference evidence="3" key="1">
    <citation type="submission" date="2019-06" db="EMBL/GenBank/DDBJ databases">
        <title>Draft genome sequence of the griseofulvin-producing fungus Xylaria cubensis strain G536.</title>
        <authorList>
            <person name="Mead M.E."/>
            <person name="Raja H.A."/>
            <person name="Steenwyk J.L."/>
            <person name="Knowles S.L."/>
            <person name="Oberlies N.H."/>
            <person name="Rokas A."/>
        </authorList>
    </citation>
    <scope>NUCLEOTIDE SEQUENCE [LARGE SCALE GENOMIC DNA]</scope>
    <source>
        <strain evidence="3">G536</strain>
    </source>
</reference>
<protein>
    <submittedName>
        <fullName evidence="2">Uncharacterized protein</fullName>
    </submittedName>
</protein>
<dbReference type="OrthoDB" id="4525710at2759"/>